<feature type="compositionally biased region" description="Basic and acidic residues" evidence="1">
    <location>
        <begin position="1"/>
        <end position="14"/>
    </location>
</feature>
<feature type="region of interest" description="Disordered" evidence="1">
    <location>
        <begin position="90"/>
        <end position="117"/>
    </location>
</feature>
<evidence type="ECO:0000313" key="2">
    <source>
        <dbReference type="EMBL" id="QRD03054.1"/>
    </source>
</evidence>
<proteinExistence type="predicted"/>
<dbReference type="AlphaFoldDB" id="A0A7U2FF17"/>
<accession>A0A7U2FF17</accession>
<keyword evidence="3" id="KW-1185">Reference proteome</keyword>
<protein>
    <submittedName>
        <fullName evidence="2">Uncharacterized protein</fullName>
    </submittedName>
</protein>
<evidence type="ECO:0000256" key="1">
    <source>
        <dbReference type="SAM" id="MobiDB-lite"/>
    </source>
</evidence>
<dbReference type="EMBL" id="CP069036">
    <property type="protein sequence ID" value="QRD03054.1"/>
    <property type="molecule type" value="Genomic_DNA"/>
</dbReference>
<feature type="compositionally biased region" description="Gly residues" evidence="1">
    <location>
        <begin position="15"/>
        <end position="26"/>
    </location>
</feature>
<evidence type="ECO:0000313" key="3">
    <source>
        <dbReference type="Proteomes" id="UP000663193"/>
    </source>
</evidence>
<organism evidence="2 3">
    <name type="scientific">Phaeosphaeria nodorum (strain SN15 / ATCC MYA-4574 / FGSC 10173)</name>
    <name type="common">Glume blotch fungus</name>
    <name type="synonym">Parastagonospora nodorum</name>
    <dbReference type="NCBI Taxonomy" id="321614"/>
    <lineage>
        <taxon>Eukaryota</taxon>
        <taxon>Fungi</taxon>
        <taxon>Dikarya</taxon>
        <taxon>Ascomycota</taxon>
        <taxon>Pezizomycotina</taxon>
        <taxon>Dothideomycetes</taxon>
        <taxon>Pleosporomycetidae</taxon>
        <taxon>Pleosporales</taxon>
        <taxon>Pleosporineae</taxon>
        <taxon>Phaeosphaeriaceae</taxon>
        <taxon>Parastagonospora</taxon>
    </lineage>
</organism>
<sequence>MERLRHGGDRDRGDGGGGARRQGVLGGERRAQQAANAQWIRASRAKSWRVGNVSDAMERRAVMMCRMASAALRPCNEACWEGAHRATALREDGVGTENPQPRRKNVSARNAARLNGG</sequence>
<dbReference type="VEuPathDB" id="FungiDB:JI435_419010"/>
<dbReference type="Proteomes" id="UP000663193">
    <property type="component" value="Chromosome 14"/>
</dbReference>
<gene>
    <name evidence="2" type="ORF">JI435_419010</name>
</gene>
<reference evidence="3" key="1">
    <citation type="journal article" date="2021" name="BMC Genomics">
        <title>Chromosome-level genome assembly and manually-curated proteome of model necrotroph Parastagonospora nodorum Sn15 reveals a genome-wide trove of candidate effector homologs, and redundancy of virulence-related functions within an accessory chromosome.</title>
        <authorList>
            <person name="Bertazzoni S."/>
            <person name="Jones D.A.B."/>
            <person name="Phan H.T."/>
            <person name="Tan K.-C."/>
            <person name="Hane J.K."/>
        </authorList>
    </citation>
    <scope>NUCLEOTIDE SEQUENCE [LARGE SCALE GENOMIC DNA]</scope>
    <source>
        <strain evidence="3">SN15 / ATCC MYA-4574 / FGSC 10173)</strain>
    </source>
</reference>
<feature type="region of interest" description="Disordered" evidence="1">
    <location>
        <begin position="1"/>
        <end position="36"/>
    </location>
</feature>
<name>A0A7U2FF17_PHANO</name>